<evidence type="ECO:0000256" key="8">
    <source>
        <dbReference type="ARBA" id="ARBA00023128"/>
    </source>
</evidence>
<dbReference type="Pfam" id="PF02285">
    <property type="entry name" value="COX8"/>
    <property type="match status" value="1"/>
</dbReference>
<organism evidence="11 12">
    <name type="scientific">Silurus meridionalis</name>
    <name type="common">Southern catfish</name>
    <name type="synonym">Silurus soldatovi meridionalis</name>
    <dbReference type="NCBI Taxonomy" id="175797"/>
    <lineage>
        <taxon>Eukaryota</taxon>
        <taxon>Metazoa</taxon>
        <taxon>Chordata</taxon>
        <taxon>Craniata</taxon>
        <taxon>Vertebrata</taxon>
        <taxon>Euteleostomi</taxon>
        <taxon>Actinopterygii</taxon>
        <taxon>Neopterygii</taxon>
        <taxon>Teleostei</taxon>
        <taxon>Ostariophysi</taxon>
        <taxon>Siluriformes</taxon>
        <taxon>Siluridae</taxon>
        <taxon>Silurus</taxon>
    </lineage>
</organism>
<evidence type="ECO:0000256" key="5">
    <source>
        <dbReference type="ARBA" id="ARBA00022792"/>
    </source>
</evidence>
<comment type="similarity">
    <text evidence="3">Belongs to the cytochrome c oxidase VIII family.</text>
</comment>
<dbReference type="AlphaFoldDB" id="A0A8T0AVB3"/>
<keyword evidence="7 10" id="KW-1133">Transmembrane helix</keyword>
<evidence type="ECO:0000256" key="3">
    <source>
        <dbReference type="ARBA" id="ARBA00010117"/>
    </source>
</evidence>
<dbReference type="GO" id="GO:0006123">
    <property type="term" value="P:mitochondrial electron transport, cytochrome c to oxygen"/>
    <property type="evidence" value="ECO:0007669"/>
    <property type="project" value="InterPro"/>
</dbReference>
<evidence type="ECO:0000256" key="10">
    <source>
        <dbReference type="SAM" id="Phobius"/>
    </source>
</evidence>
<dbReference type="InterPro" id="IPR036548">
    <property type="entry name" value="Cyt_c_oxidase_su8_sf"/>
</dbReference>
<keyword evidence="12" id="KW-1185">Reference proteome</keyword>
<dbReference type="GO" id="GO:0045277">
    <property type="term" value="C:respiratory chain complex IV"/>
    <property type="evidence" value="ECO:0007669"/>
    <property type="project" value="InterPro"/>
</dbReference>
<dbReference type="PANTHER" id="PTHR16717">
    <property type="entry name" value="CYTOCHROME C OXIDASE POLYPEPTIDE VIII"/>
    <property type="match status" value="1"/>
</dbReference>
<evidence type="ECO:0000313" key="12">
    <source>
        <dbReference type="Proteomes" id="UP000606274"/>
    </source>
</evidence>
<gene>
    <name evidence="11" type="ORF">HF521_005628</name>
</gene>
<proteinExistence type="inferred from homology"/>
<comment type="caution">
    <text evidence="11">The sequence shown here is derived from an EMBL/GenBank/DDBJ whole genome shotgun (WGS) entry which is preliminary data.</text>
</comment>
<dbReference type="PANTHER" id="PTHR16717:SF8">
    <property type="entry name" value="CYTOCHROME C OXIDASE SUBUNIT 8A"/>
    <property type="match status" value="1"/>
</dbReference>
<reference evidence="11" key="1">
    <citation type="submission" date="2020-08" db="EMBL/GenBank/DDBJ databases">
        <title>Chromosome-level assembly of Southern catfish (Silurus meridionalis) provides insights into visual adaptation to the nocturnal and benthic lifestyles.</title>
        <authorList>
            <person name="Zhang Y."/>
            <person name="Wang D."/>
            <person name="Peng Z."/>
        </authorList>
    </citation>
    <scope>NUCLEOTIDE SEQUENCE</scope>
    <source>
        <strain evidence="11">SWU-2019-XX</strain>
        <tissue evidence="11">Muscle</tissue>
    </source>
</reference>
<name>A0A8T0AVB3_SILME</name>
<dbReference type="OrthoDB" id="8931496at2759"/>
<evidence type="ECO:0000256" key="6">
    <source>
        <dbReference type="ARBA" id="ARBA00022946"/>
    </source>
</evidence>
<feature type="transmembrane region" description="Helical" evidence="10">
    <location>
        <begin position="44"/>
        <end position="64"/>
    </location>
</feature>
<protein>
    <submittedName>
        <fullName evidence="11">Uncharacterized protein</fullName>
    </submittedName>
</protein>
<keyword evidence="8" id="KW-0496">Mitochondrion</keyword>
<dbReference type="SUPFAM" id="SSF81431">
    <property type="entry name" value="Mitochondrial cytochrome c oxidase subunit VIIIb (aka IX)"/>
    <property type="match status" value="1"/>
</dbReference>
<evidence type="ECO:0000256" key="2">
    <source>
        <dbReference type="ARBA" id="ARBA00004673"/>
    </source>
</evidence>
<dbReference type="GO" id="GO:0005743">
    <property type="term" value="C:mitochondrial inner membrane"/>
    <property type="evidence" value="ECO:0007669"/>
    <property type="project" value="UniProtKB-SubCell"/>
</dbReference>
<keyword evidence="9 10" id="KW-0472">Membrane</keyword>
<evidence type="ECO:0000256" key="1">
    <source>
        <dbReference type="ARBA" id="ARBA00004434"/>
    </source>
</evidence>
<dbReference type="FunFam" id="4.10.81.10:FF:000001">
    <property type="entry name" value="Cytochrome c oxidase subunit 8B, mitochondrial"/>
    <property type="match status" value="1"/>
</dbReference>
<evidence type="ECO:0000256" key="9">
    <source>
        <dbReference type="ARBA" id="ARBA00023136"/>
    </source>
</evidence>
<keyword evidence="4 10" id="KW-0812">Transmembrane</keyword>
<accession>A0A8T0AVB3</accession>
<evidence type="ECO:0000256" key="4">
    <source>
        <dbReference type="ARBA" id="ARBA00022692"/>
    </source>
</evidence>
<dbReference type="Gene3D" id="4.10.81.10">
    <property type="entry name" value="Cytochrome c oxidase, subunit 8"/>
    <property type="match status" value="1"/>
</dbReference>
<evidence type="ECO:0000313" key="11">
    <source>
        <dbReference type="EMBL" id="KAF7697210.1"/>
    </source>
</evidence>
<keyword evidence="6" id="KW-0809">Transit peptide</keyword>
<dbReference type="EMBL" id="JABFDY010000015">
    <property type="protein sequence ID" value="KAF7697210.1"/>
    <property type="molecule type" value="Genomic_DNA"/>
</dbReference>
<dbReference type="Proteomes" id="UP000606274">
    <property type="component" value="Unassembled WGS sequence"/>
</dbReference>
<dbReference type="InterPro" id="IPR003205">
    <property type="entry name" value="Cyt_c_oxidase_su8"/>
</dbReference>
<sequence>MSALLKGLARIRSAPVLRGTAITQRANITSKPAKDVHGPAETTIGLTLFALAILVPSGWVLANLESYKKKDA</sequence>
<keyword evidence="5" id="KW-0999">Mitochondrion inner membrane</keyword>
<evidence type="ECO:0000256" key="7">
    <source>
        <dbReference type="ARBA" id="ARBA00022989"/>
    </source>
</evidence>
<comment type="subcellular location">
    <subcellularLocation>
        <location evidence="1">Mitochondrion inner membrane</location>
        <topology evidence="1">Single-pass membrane protein</topology>
    </subcellularLocation>
</comment>
<comment type="pathway">
    <text evidence="2">Energy metabolism; oxidative phosphorylation.</text>
</comment>